<keyword evidence="2" id="KW-1185">Reference proteome</keyword>
<name>A0AAD7QJR8_9ASCO</name>
<sequence>MGTDVERSATGLRDIHEIWASPIDIGLAVWLLERQLAVSCIMPVILSLGKWVICS</sequence>
<dbReference type="RefSeq" id="XP_056039913.1">
    <property type="nucleotide sequence ID" value="XM_056188973.1"/>
</dbReference>
<organism evidence="1 2">
    <name type="scientific">Lipomyces tetrasporus</name>
    <dbReference type="NCBI Taxonomy" id="54092"/>
    <lineage>
        <taxon>Eukaryota</taxon>
        <taxon>Fungi</taxon>
        <taxon>Dikarya</taxon>
        <taxon>Ascomycota</taxon>
        <taxon>Saccharomycotina</taxon>
        <taxon>Lipomycetes</taxon>
        <taxon>Lipomycetales</taxon>
        <taxon>Lipomycetaceae</taxon>
        <taxon>Lipomyces</taxon>
    </lineage>
</organism>
<evidence type="ECO:0000313" key="2">
    <source>
        <dbReference type="Proteomes" id="UP001217417"/>
    </source>
</evidence>
<reference evidence="1" key="1">
    <citation type="submission" date="2023-03" db="EMBL/GenBank/DDBJ databases">
        <title>Near-Complete genome sequence of Lipomyces tetrasporous NRRL Y-64009, an oleaginous yeast capable of growing on lignocellulosic hydrolysates.</title>
        <authorList>
            <consortium name="Lawrence Berkeley National Laboratory"/>
            <person name="Jagtap S.S."/>
            <person name="Liu J.-J."/>
            <person name="Walukiewicz H.E."/>
            <person name="Pangilinan J."/>
            <person name="Lipzen A."/>
            <person name="Ahrendt S."/>
            <person name="Koriabine M."/>
            <person name="Cobaugh K."/>
            <person name="Salamov A."/>
            <person name="Yoshinaga Y."/>
            <person name="Ng V."/>
            <person name="Daum C."/>
            <person name="Grigoriev I.V."/>
            <person name="Slininger P.J."/>
            <person name="Dien B.S."/>
            <person name="Jin Y.-S."/>
            <person name="Rao C.V."/>
        </authorList>
    </citation>
    <scope>NUCLEOTIDE SEQUENCE</scope>
    <source>
        <strain evidence="1">NRRL Y-64009</strain>
    </source>
</reference>
<dbReference type="Proteomes" id="UP001217417">
    <property type="component" value="Unassembled WGS sequence"/>
</dbReference>
<comment type="caution">
    <text evidence="1">The sequence shown here is derived from an EMBL/GenBank/DDBJ whole genome shotgun (WGS) entry which is preliminary data.</text>
</comment>
<evidence type="ECO:0000313" key="1">
    <source>
        <dbReference type="EMBL" id="KAJ8096463.1"/>
    </source>
</evidence>
<accession>A0AAD7QJR8</accession>
<proteinExistence type="predicted"/>
<dbReference type="EMBL" id="JARPMG010000016">
    <property type="protein sequence ID" value="KAJ8096463.1"/>
    <property type="molecule type" value="Genomic_DNA"/>
</dbReference>
<gene>
    <name evidence="1" type="ORF">POJ06DRAFT_264102</name>
</gene>
<dbReference type="GeneID" id="80884139"/>
<dbReference type="AlphaFoldDB" id="A0AAD7QJR8"/>
<protein>
    <submittedName>
        <fullName evidence="1">Uncharacterized protein</fullName>
    </submittedName>
</protein>